<accession>A0AAP7L1Q9</accession>
<dbReference type="AlphaFoldDB" id="A0AAP7L1Q9"/>
<evidence type="ECO:0000313" key="1">
    <source>
        <dbReference type="EMBL" id="OBU62725.1"/>
    </source>
</evidence>
<dbReference type="RefSeq" id="WP_065181443.1">
    <property type="nucleotide sequence ID" value="NZ_LYVI01000002.1"/>
</dbReference>
<reference evidence="1 2" key="1">
    <citation type="submission" date="2016-05" db="EMBL/GenBank/DDBJ databases">
        <title>Draft Genome Sequences of Stenotrophomonas maltophilia Strains Sm32COP, Sm41DVV, Sm46PAILV, SmF3, SmF22, SmSOFb1 and SmCVFa1, Isolated from Different Manures, in France.</title>
        <authorList>
            <person name="Nazaret S."/>
            <person name="Bodilis J."/>
        </authorList>
    </citation>
    <scope>NUCLEOTIDE SEQUENCE [LARGE SCALE GENOMIC DNA]</scope>
    <source>
        <strain evidence="1 2">Sm41DVV</strain>
    </source>
</reference>
<dbReference type="EMBL" id="LYVI01000002">
    <property type="protein sequence ID" value="OBU62725.1"/>
    <property type="molecule type" value="Genomic_DNA"/>
</dbReference>
<dbReference type="Gene3D" id="3.40.50.720">
    <property type="entry name" value="NAD(P)-binding Rossmann-like Domain"/>
    <property type="match status" value="1"/>
</dbReference>
<gene>
    <name evidence="1" type="ORF">A9K56_03495</name>
</gene>
<dbReference type="Proteomes" id="UP000092125">
    <property type="component" value="Unassembled WGS sequence"/>
</dbReference>
<dbReference type="PANTHER" id="PTHR48079">
    <property type="entry name" value="PROTEIN YEEZ"/>
    <property type="match status" value="1"/>
</dbReference>
<dbReference type="GO" id="GO:0005737">
    <property type="term" value="C:cytoplasm"/>
    <property type="evidence" value="ECO:0007669"/>
    <property type="project" value="TreeGrafter"/>
</dbReference>
<comment type="caution">
    <text evidence="1">The sequence shown here is derived from an EMBL/GenBank/DDBJ whole genome shotgun (WGS) entry which is preliminary data.</text>
</comment>
<name>A0AAP7L1Q9_STEMA</name>
<organism evidence="1 2">
    <name type="scientific">Stenotrophomonas maltophilia</name>
    <name type="common">Pseudomonas maltophilia</name>
    <name type="synonym">Xanthomonas maltophilia</name>
    <dbReference type="NCBI Taxonomy" id="40324"/>
    <lineage>
        <taxon>Bacteria</taxon>
        <taxon>Pseudomonadati</taxon>
        <taxon>Pseudomonadota</taxon>
        <taxon>Gammaproteobacteria</taxon>
        <taxon>Lysobacterales</taxon>
        <taxon>Lysobacteraceae</taxon>
        <taxon>Stenotrophomonas</taxon>
        <taxon>Stenotrophomonas maltophilia group</taxon>
    </lineage>
</organism>
<evidence type="ECO:0000313" key="2">
    <source>
        <dbReference type="Proteomes" id="UP000092125"/>
    </source>
</evidence>
<sequence length="310" mass="32612">MSLTLPAGPLPGRVLILGMGWSGRVLAARLEALGVQVAGTVRDPATAAVDGLRCHRLCAGTAPAPALLDDIARADAVLGSIPPDADGDPAVRMLRTALEDSPALQWVGYLSSTSVYGDRQGGWIDADSVADATGPAGLQRLRAESQWRALASRRGIASAVFRLPGLYGPGRNALVQLAQGRARHALKPGLLFNRLHVQDLVAVIIAAMRRPALQALYLPSDDEPAPPQDVLAFAAQLGGFAMPPAMAWDDPALSPALRRFYEGSKRIDSRGTREALGWAPQFPTYREGLTDLAASLAGHGRALPDPGIHG</sequence>
<proteinExistence type="predicted"/>
<dbReference type="SUPFAM" id="SSF51735">
    <property type="entry name" value="NAD(P)-binding Rossmann-fold domains"/>
    <property type="match status" value="1"/>
</dbReference>
<protein>
    <submittedName>
        <fullName evidence="1">Epimerase</fullName>
    </submittedName>
</protein>
<dbReference type="PANTHER" id="PTHR48079:SF6">
    <property type="entry name" value="NAD(P)-BINDING DOMAIN-CONTAINING PROTEIN-RELATED"/>
    <property type="match status" value="1"/>
</dbReference>
<dbReference type="InterPro" id="IPR051783">
    <property type="entry name" value="NAD(P)-dependent_oxidoreduct"/>
</dbReference>
<dbReference type="GO" id="GO:0004029">
    <property type="term" value="F:aldehyde dehydrogenase (NAD+) activity"/>
    <property type="evidence" value="ECO:0007669"/>
    <property type="project" value="TreeGrafter"/>
</dbReference>
<dbReference type="InterPro" id="IPR036291">
    <property type="entry name" value="NAD(P)-bd_dom_sf"/>
</dbReference>